<keyword evidence="5 6" id="KW-0408">Iron</keyword>
<dbReference type="InterPro" id="IPR036909">
    <property type="entry name" value="Cyt_c-like_dom_sf"/>
</dbReference>
<dbReference type="AlphaFoldDB" id="A0A4D7B5M2"/>
<dbReference type="GO" id="GO:0046872">
    <property type="term" value="F:metal ion binding"/>
    <property type="evidence" value="ECO:0007669"/>
    <property type="project" value="UniProtKB-KW"/>
</dbReference>
<dbReference type="InterPro" id="IPR009056">
    <property type="entry name" value="Cyt_c-like_dom"/>
</dbReference>
<accession>A0A4D7B5M2</accession>
<dbReference type="GO" id="GO:0009055">
    <property type="term" value="F:electron transfer activity"/>
    <property type="evidence" value="ECO:0007669"/>
    <property type="project" value="InterPro"/>
</dbReference>
<evidence type="ECO:0000259" key="7">
    <source>
        <dbReference type="PROSITE" id="PS51007"/>
    </source>
</evidence>
<evidence type="ECO:0000256" key="4">
    <source>
        <dbReference type="ARBA" id="ARBA00022982"/>
    </source>
</evidence>
<dbReference type="PRINTS" id="PR00604">
    <property type="entry name" value="CYTCHRMECIAB"/>
</dbReference>
<name>A0A4D7B5M2_9HYPH</name>
<reference evidence="8 9" key="1">
    <citation type="submission" date="2019-04" db="EMBL/GenBank/DDBJ databases">
        <title>Phreatobacter aquaticus sp. nov.</title>
        <authorList>
            <person name="Choi A."/>
        </authorList>
    </citation>
    <scope>NUCLEOTIDE SEQUENCE [LARGE SCALE GENOMIC DNA]</scope>
    <source>
        <strain evidence="8 9">KCTC 52518</strain>
    </source>
</reference>
<evidence type="ECO:0000313" key="9">
    <source>
        <dbReference type="Proteomes" id="UP000298781"/>
    </source>
</evidence>
<evidence type="ECO:0000256" key="1">
    <source>
        <dbReference type="ARBA" id="ARBA00022448"/>
    </source>
</evidence>
<evidence type="ECO:0000256" key="6">
    <source>
        <dbReference type="PROSITE-ProRule" id="PRU00433"/>
    </source>
</evidence>
<dbReference type="EMBL" id="CP039690">
    <property type="protein sequence ID" value="QCI65380.1"/>
    <property type="molecule type" value="Genomic_DNA"/>
</dbReference>
<evidence type="ECO:0000313" key="8">
    <source>
        <dbReference type="EMBL" id="QCI65380.1"/>
    </source>
</evidence>
<keyword evidence="4" id="KW-0249">Electron transport</keyword>
<gene>
    <name evidence="8" type="ORF">E8M01_14890</name>
</gene>
<sequence length="181" mass="18258">MDGFEFNKIAMALLLVGTSTLGGSILANDVIFKPTKPAKPGFEVAVAAAPAAGAAAAAAAPAKPIAEIMASANPANGAAVFRQCQACHNATKGGPNGAGPGLYGIVSRPHAASPGFNYSAAMKGKSAEPWSFEALFAFLGSPRTAIPGTTMSFAGIRSEQQRADLLAYLAQQADTPVALPK</sequence>
<evidence type="ECO:0000256" key="5">
    <source>
        <dbReference type="ARBA" id="ARBA00023004"/>
    </source>
</evidence>
<dbReference type="PANTHER" id="PTHR11961">
    <property type="entry name" value="CYTOCHROME C"/>
    <property type="match status" value="1"/>
</dbReference>
<dbReference type="Gene3D" id="1.10.760.10">
    <property type="entry name" value="Cytochrome c-like domain"/>
    <property type="match status" value="1"/>
</dbReference>
<dbReference type="InterPro" id="IPR002327">
    <property type="entry name" value="Cyt_c_1A/1B"/>
</dbReference>
<keyword evidence="2 6" id="KW-0349">Heme</keyword>
<protein>
    <submittedName>
        <fullName evidence="8">Cytochrome c family protein</fullName>
    </submittedName>
</protein>
<proteinExistence type="predicted"/>
<dbReference type="GO" id="GO:0020037">
    <property type="term" value="F:heme binding"/>
    <property type="evidence" value="ECO:0007669"/>
    <property type="project" value="InterPro"/>
</dbReference>
<evidence type="ECO:0000256" key="3">
    <source>
        <dbReference type="ARBA" id="ARBA00022723"/>
    </source>
</evidence>
<dbReference type="KEGG" id="pstg:E8M01_14890"/>
<dbReference type="Pfam" id="PF00034">
    <property type="entry name" value="Cytochrom_C"/>
    <property type="match status" value="1"/>
</dbReference>
<evidence type="ECO:0000256" key="2">
    <source>
        <dbReference type="ARBA" id="ARBA00022617"/>
    </source>
</evidence>
<dbReference type="OrthoDB" id="9805828at2"/>
<dbReference type="SUPFAM" id="SSF46626">
    <property type="entry name" value="Cytochrome c"/>
    <property type="match status" value="1"/>
</dbReference>
<keyword evidence="1" id="KW-0813">Transport</keyword>
<dbReference type="RefSeq" id="WP_136960827.1">
    <property type="nucleotide sequence ID" value="NZ_CP039690.1"/>
</dbReference>
<dbReference type="PROSITE" id="PS51007">
    <property type="entry name" value="CYTC"/>
    <property type="match status" value="1"/>
</dbReference>
<feature type="domain" description="Cytochrome c" evidence="7">
    <location>
        <begin position="72"/>
        <end position="173"/>
    </location>
</feature>
<dbReference type="Proteomes" id="UP000298781">
    <property type="component" value="Chromosome"/>
</dbReference>
<organism evidence="8 9">
    <name type="scientific">Phreatobacter stygius</name>
    <dbReference type="NCBI Taxonomy" id="1940610"/>
    <lineage>
        <taxon>Bacteria</taxon>
        <taxon>Pseudomonadati</taxon>
        <taxon>Pseudomonadota</taxon>
        <taxon>Alphaproteobacteria</taxon>
        <taxon>Hyphomicrobiales</taxon>
        <taxon>Phreatobacteraceae</taxon>
        <taxon>Phreatobacter</taxon>
    </lineage>
</organism>
<keyword evidence="3 6" id="KW-0479">Metal-binding</keyword>
<keyword evidence="9" id="KW-1185">Reference proteome</keyword>